<evidence type="ECO:0000313" key="8">
    <source>
        <dbReference type="RefSeq" id="XP_022925455.1"/>
    </source>
</evidence>
<keyword evidence="5" id="KW-0175">Coiled coil</keyword>
<sequence>MKQIEICHEENKILDKMHRLKVAEVEKLTQTVRELEKVVLAAWCDCSDAILPPQFATALLPQAQSQAAVELVPKKPLPEKGKLLEAVVKADPLLQILLVAGPLPEWRHPPTPLESFEIPPVRVPSTPPRAWYKRFEKFLYKHTLFFKKSLQGTFLLICVYEEDLIFTGNDEALLSSLKECTMKAFDMNDLDECDISIIHVPLLS</sequence>
<comment type="subcellular location">
    <subcellularLocation>
        <location evidence="1">Cytoplasm</location>
        <location evidence="1">Cytoskeleton</location>
    </subcellularLocation>
</comment>
<dbReference type="Proteomes" id="UP000504609">
    <property type="component" value="Unplaced"/>
</dbReference>
<keyword evidence="4" id="KW-0493">Microtubule</keyword>
<proteinExistence type="inferred from homology"/>
<name>A0A6J1EI10_CUCMO</name>
<dbReference type="InterPro" id="IPR012862">
    <property type="entry name" value="DUF1635"/>
</dbReference>
<keyword evidence="3" id="KW-0963">Cytoplasm</keyword>
<dbReference type="InterPro" id="IPR009768">
    <property type="entry name" value="MAP70"/>
</dbReference>
<evidence type="ECO:0000256" key="3">
    <source>
        <dbReference type="ARBA" id="ARBA00022490"/>
    </source>
</evidence>
<dbReference type="AlphaFoldDB" id="A0A6J1EI10"/>
<keyword evidence="7" id="KW-1185">Reference proteome</keyword>
<comment type="similarity">
    <text evidence="2">Belongs to the MAP70 family.</text>
</comment>
<evidence type="ECO:0000256" key="1">
    <source>
        <dbReference type="ARBA" id="ARBA00004245"/>
    </source>
</evidence>
<evidence type="ECO:0000313" key="7">
    <source>
        <dbReference type="Proteomes" id="UP000504609"/>
    </source>
</evidence>
<evidence type="ECO:0000256" key="4">
    <source>
        <dbReference type="ARBA" id="ARBA00022701"/>
    </source>
</evidence>
<evidence type="ECO:0000256" key="5">
    <source>
        <dbReference type="ARBA" id="ARBA00023054"/>
    </source>
</evidence>
<dbReference type="RefSeq" id="XP_022925455.1">
    <property type="nucleotide sequence ID" value="XM_023069687.1"/>
</dbReference>
<keyword evidence="6" id="KW-0206">Cytoskeleton</keyword>
<dbReference type="KEGG" id="cmos:111432753"/>
<organism evidence="7 8">
    <name type="scientific">Cucurbita moschata</name>
    <name type="common">Winter crookneck squash</name>
    <name type="synonym">Cucurbita pepo var. moschata</name>
    <dbReference type="NCBI Taxonomy" id="3662"/>
    <lineage>
        <taxon>Eukaryota</taxon>
        <taxon>Viridiplantae</taxon>
        <taxon>Streptophyta</taxon>
        <taxon>Embryophyta</taxon>
        <taxon>Tracheophyta</taxon>
        <taxon>Spermatophyta</taxon>
        <taxon>Magnoliopsida</taxon>
        <taxon>eudicotyledons</taxon>
        <taxon>Gunneridae</taxon>
        <taxon>Pentapetalae</taxon>
        <taxon>rosids</taxon>
        <taxon>fabids</taxon>
        <taxon>Cucurbitales</taxon>
        <taxon>Cucurbitaceae</taxon>
        <taxon>Cucurbiteae</taxon>
        <taxon>Cucurbita</taxon>
    </lineage>
</organism>
<dbReference type="Pfam" id="PF07058">
    <property type="entry name" value="MAP70"/>
    <property type="match status" value="1"/>
</dbReference>
<dbReference type="GO" id="GO:0005874">
    <property type="term" value="C:microtubule"/>
    <property type="evidence" value="ECO:0007669"/>
    <property type="project" value="UniProtKB-KW"/>
</dbReference>
<accession>A0A6J1EI10</accession>
<protein>
    <submittedName>
        <fullName evidence="8">Uncharacterized protein LOC111432753</fullName>
    </submittedName>
</protein>
<reference evidence="8" key="1">
    <citation type="submission" date="2025-08" db="UniProtKB">
        <authorList>
            <consortium name="RefSeq"/>
        </authorList>
    </citation>
    <scope>IDENTIFICATION</scope>
    <source>
        <tissue evidence="8">Young leaves</tissue>
    </source>
</reference>
<dbReference type="GO" id="GO:0007010">
    <property type="term" value="P:cytoskeleton organization"/>
    <property type="evidence" value="ECO:0007669"/>
    <property type="project" value="InterPro"/>
</dbReference>
<evidence type="ECO:0000256" key="2">
    <source>
        <dbReference type="ARBA" id="ARBA00008825"/>
    </source>
</evidence>
<dbReference type="PANTHER" id="PTHR33431">
    <property type="entry name" value="ENABLED-LIKE PROTEIN (DUF1635)"/>
    <property type="match status" value="1"/>
</dbReference>
<dbReference type="GO" id="GO:0008017">
    <property type="term" value="F:microtubule binding"/>
    <property type="evidence" value="ECO:0007669"/>
    <property type="project" value="InterPro"/>
</dbReference>
<dbReference type="Pfam" id="PF07795">
    <property type="entry name" value="DUF1635"/>
    <property type="match status" value="1"/>
</dbReference>
<evidence type="ECO:0000256" key="6">
    <source>
        <dbReference type="ARBA" id="ARBA00023212"/>
    </source>
</evidence>
<dbReference type="PANTHER" id="PTHR33431:SF3">
    <property type="entry name" value="ENABLED-LIKE PROTEIN (DUF1635)"/>
    <property type="match status" value="1"/>
</dbReference>
<dbReference type="GeneID" id="111432753"/>
<gene>
    <name evidence="8" type="primary">LOC111432753</name>
</gene>